<gene>
    <name evidence="1" type="ORF">CEXT_342041</name>
</gene>
<dbReference type="EMBL" id="BPLR01004303">
    <property type="protein sequence ID" value="GIX93844.1"/>
    <property type="molecule type" value="Genomic_DNA"/>
</dbReference>
<comment type="caution">
    <text evidence="1">The sequence shown here is derived from an EMBL/GenBank/DDBJ whole genome shotgun (WGS) entry which is preliminary data.</text>
</comment>
<keyword evidence="2" id="KW-1185">Reference proteome</keyword>
<proteinExistence type="predicted"/>
<evidence type="ECO:0000313" key="2">
    <source>
        <dbReference type="Proteomes" id="UP001054945"/>
    </source>
</evidence>
<evidence type="ECO:0000313" key="1">
    <source>
        <dbReference type="EMBL" id="GIX93844.1"/>
    </source>
</evidence>
<protein>
    <recommendedName>
        <fullName evidence="3">Ycf15</fullName>
    </recommendedName>
</protein>
<reference evidence="1 2" key="1">
    <citation type="submission" date="2021-06" db="EMBL/GenBank/DDBJ databases">
        <title>Caerostris extrusa draft genome.</title>
        <authorList>
            <person name="Kono N."/>
            <person name="Arakawa K."/>
        </authorList>
    </citation>
    <scope>NUCLEOTIDE SEQUENCE [LARGE SCALE GENOMIC DNA]</scope>
</reference>
<accession>A0AAV4PB44</accession>
<name>A0AAV4PB44_CAEEX</name>
<dbReference type="Proteomes" id="UP001054945">
    <property type="component" value="Unassembled WGS sequence"/>
</dbReference>
<sequence length="83" mass="9344">MMPNSCGDFGICYRSKILITCFALPRRTSLALFRILFFHIAGGESPIVEAGEQRLMDDSKWRGRNEMFEIQGIFSLSLSPATP</sequence>
<dbReference type="AlphaFoldDB" id="A0AAV4PB44"/>
<evidence type="ECO:0008006" key="3">
    <source>
        <dbReference type="Google" id="ProtNLM"/>
    </source>
</evidence>
<organism evidence="1 2">
    <name type="scientific">Caerostris extrusa</name>
    <name type="common">Bark spider</name>
    <name type="synonym">Caerostris bankana</name>
    <dbReference type="NCBI Taxonomy" id="172846"/>
    <lineage>
        <taxon>Eukaryota</taxon>
        <taxon>Metazoa</taxon>
        <taxon>Ecdysozoa</taxon>
        <taxon>Arthropoda</taxon>
        <taxon>Chelicerata</taxon>
        <taxon>Arachnida</taxon>
        <taxon>Araneae</taxon>
        <taxon>Araneomorphae</taxon>
        <taxon>Entelegynae</taxon>
        <taxon>Araneoidea</taxon>
        <taxon>Araneidae</taxon>
        <taxon>Caerostris</taxon>
    </lineage>
</organism>